<sequence>MISGYMSLEYTMSGTVSIKTDVFGFGVLVLKIVCGKKNNKSYHTERPLNLVGIVSVVSQIVYVNFISNCILDFDCSYSVLQAWQLWNEGKDLELIDLTLDGSCPPNEDAFLLVSCVCKSKQQIDVQCPMLFPCLLMNLLPGLYLKNLHFLLMLPPKNQKLPKTSQKFVT</sequence>
<accession>A0ACB8J9H8</accession>
<evidence type="ECO:0000313" key="2">
    <source>
        <dbReference type="Proteomes" id="UP000829398"/>
    </source>
</evidence>
<gene>
    <name evidence="1" type="ORF">KPL71_020644</name>
</gene>
<comment type="caution">
    <text evidence="1">The sequence shown here is derived from an EMBL/GenBank/DDBJ whole genome shotgun (WGS) entry which is preliminary data.</text>
</comment>
<keyword evidence="2" id="KW-1185">Reference proteome</keyword>
<evidence type="ECO:0000313" key="1">
    <source>
        <dbReference type="EMBL" id="KAH9714391.1"/>
    </source>
</evidence>
<organism evidence="1 2">
    <name type="scientific">Citrus sinensis</name>
    <name type="common">Sweet orange</name>
    <name type="synonym">Citrus aurantium var. sinensis</name>
    <dbReference type="NCBI Taxonomy" id="2711"/>
    <lineage>
        <taxon>Eukaryota</taxon>
        <taxon>Viridiplantae</taxon>
        <taxon>Streptophyta</taxon>
        <taxon>Embryophyta</taxon>
        <taxon>Tracheophyta</taxon>
        <taxon>Spermatophyta</taxon>
        <taxon>Magnoliopsida</taxon>
        <taxon>eudicotyledons</taxon>
        <taxon>Gunneridae</taxon>
        <taxon>Pentapetalae</taxon>
        <taxon>rosids</taxon>
        <taxon>malvids</taxon>
        <taxon>Sapindales</taxon>
        <taxon>Rutaceae</taxon>
        <taxon>Aurantioideae</taxon>
        <taxon>Citrus</taxon>
    </lineage>
</organism>
<proteinExistence type="predicted"/>
<protein>
    <submittedName>
        <fullName evidence="1">Uncharacterized protein</fullName>
    </submittedName>
</protein>
<name>A0ACB8J9H8_CITSI</name>
<reference evidence="2" key="1">
    <citation type="journal article" date="2023" name="Hortic. Res.">
        <title>A chromosome-level phased genome enabling allele-level studies in sweet orange: a case study on citrus Huanglongbing tolerance.</title>
        <authorList>
            <person name="Wu B."/>
            <person name="Yu Q."/>
            <person name="Deng Z."/>
            <person name="Duan Y."/>
            <person name="Luo F."/>
            <person name="Gmitter F. Jr."/>
        </authorList>
    </citation>
    <scope>NUCLEOTIDE SEQUENCE [LARGE SCALE GENOMIC DNA]</scope>
    <source>
        <strain evidence="2">cv. Valencia</strain>
    </source>
</reference>
<dbReference type="Proteomes" id="UP000829398">
    <property type="component" value="Chromosome 7"/>
</dbReference>
<dbReference type="EMBL" id="CM039176">
    <property type="protein sequence ID" value="KAH9714391.1"/>
    <property type="molecule type" value="Genomic_DNA"/>
</dbReference>